<protein>
    <submittedName>
        <fullName evidence="2">Glycosyltransferase</fullName>
        <ecNumber evidence="2">2.4.-.-</ecNumber>
    </submittedName>
</protein>
<dbReference type="InterPro" id="IPR029044">
    <property type="entry name" value="Nucleotide-diphossugar_trans"/>
</dbReference>
<proteinExistence type="predicted"/>
<dbReference type="Gene3D" id="3.90.550.10">
    <property type="entry name" value="Spore Coat Polysaccharide Biosynthesis Protein SpsA, Chain A"/>
    <property type="match status" value="1"/>
</dbReference>
<dbReference type="PANTHER" id="PTHR10859">
    <property type="entry name" value="GLYCOSYL TRANSFERASE"/>
    <property type="match status" value="1"/>
</dbReference>
<dbReference type="GO" id="GO:0016757">
    <property type="term" value="F:glycosyltransferase activity"/>
    <property type="evidence" value="ECO:0007669"/>
    <property type="project" value="UniProtKB-KW"/>
</dbReference>
<keyword evidence="2" id="KW-0328">Glycosyltransferase</keyword>
<dbReference type="EMBL" id="JAGUCN010000003">
    <property type="protein sequence ID" value="MBS2210641.1"/>
    <property type="molecule type" value="Genomic_DNA"/>
</dbReference>
<evidence type="ECO:0000259" key="1">
    <source>
        <dbReference type="Pfam" id="PF00535"/>
    </source>
</evidence>
<dbReference type="PANTHER" id="PTHR10859:SF91">
    <property type="entry name" value="DOLICHYL-PHOSPHATE BETA-GLUCOSYLTRANSFERASE"/>
    <property type="match status" value="1"/>
</dbReference>
<dbReference type="EC" id="2.4.-.-" evidence="2"/>
<reference evidence="2 3" key="1">
    <citation type="journal article" date="2014" name="Int. J. Syst. Evol. Microbiol.">
        <title>Carboxylicivirga gen. nov. in the family Marinilabiliaceae with two novel species, Carboxylicivirga mesophila sp. nov. and Carboxylicivirga taeanensis sp. nov., and reclassification of Cytophaga fermentans as Saccharicrinis fermentans gen. nov., comb. nov.</title>
        <authorList>
            <person name="Yang S.H."/>
            <person name="Seo H.S."/>
            <person name="Woo J.H."/>
            <person name="Oh H.M."/>
            <person name="Jang H."/>
            <person name="Lee J.H."/>
            <person name="Kim S.J."/>
            <person name="Kwon K.K."/>
        </authorList>
    </citation>
    <scope>NUCLEOTIDE SEQUENCE [LARGE SCALE GENOMIC DNA]</scope>
    <source>
        <strain evidence="2 3">JCM 18290</strain>
    </source>
</reference>
<evidence type="ECO:0000313" key="3">
    <source>
        <dbReference type="Proteomes" id="UP000721861"/>
    </source>
</evidence>
<organism evidence="2 3">
    <name type="scientific">Carboxylicivirga mesophila</name>
    <dbReference type="NCBI Taxonomy" id="1166478"/>
    <lineage>
        <taxon>Bacteria</taxon>
        <taxon>Pseudomonadati</taxon>
        <taxon>Bacteroidota</taxon>
        <taxon>Bacteroidia</taxon>
        <taxon>Marinilabiliales</taxon>
        <taxon>Marinilabiliaceae</taxon>
        <taxon>Carboxylicivirga</taxon>
    </lineage>
</organism>
<sequence>MKVNEEQRAYFESRAKNWVKYRKRRSYYWDSITRYCNYFIHDESSVLEIGCGSGELLAAVNGKSKTGIDFCAPILEQAREQFPHIQFELMEAENIQLNQTYDVIILSNLIGVIDDIEHVFKQLKKVCHPETRIIVTYYNRIWEPIIRLAEWIGIKKRTPEQNWLSTGDIANLLYLADFDAYKTNRSMLMPYRIPLVSGLLNRFVSRLPFFQLFGLNQFVFARPFPPRLTQEEVDQRYSVSVVVPARNESGNIEAAILRTPQMGRFTELIFVEGNSTDDTWATIQQMAEKYKETHRIKIMQQDGKGKGDAVRKGYAAAEGDILMILDADLTVPPEDLPKFYNAITRGKGEFINGVRLVYPMEKNAMRSLNTIGNHFFSRLFSWILERPIKDTLCGTKVMFRKDYIKLARNRKFFGDFDPFGDFDLLFGAYKLNLKIVDLPIRYRERKYGDTNISRFSHGFILLRMSAFAAGKIKFW</sequence>
<keyword evidence="3" id="KW-1185">Reference proteome</keyword>
<dbReference type="Gene3D" id="3.40.50.150">
    <property type="entry name" value="Vaccinia Virus protein VP39"/>
    <property type="match status" value="1"/>
</dbReference>
<dbReference type="Proteomes" id="UP000721861">
    <property type="component" value="Unassembled WGS sequence"/>
</dbReference>
<evidence type="ECO:0000313" key="2">
    <source>
        <dbReference type="EMBL" id="MBS2210641.1"/>
    </source>
</evidence>
<dbReference type="InterPro" id="IPR029063">
    <property type="entry name" value="SAM-dependent_MTases_sf"/>
</dbReference>
<dbReference type="Pfam" id="PF00535">
    <property type="entry name" value="Glycos_transf_2"/>
    <property type="match status" value="1"/>
</dbReference>
<comment type="caution">
    <text evidence="2">The sequence shown here is derived from an EMBL/GenBank/DDBJ whole genome shotgun (WGS) entry which is preliminary data.</text>
</comment>
<gene>
    <name evidence="2" type="ORF">KEM09_04465</name>
</gene>
<name>A0ABS5K6R0_9BACT</name>
<dbReference type="SUPFAM" id="SSF53335">
    <property type="entry name" value="S-adenosyl-L-methionine-dependent methyltransferases"/>
    <property type="match status" value="1"/>
</dbReference>
<dbReference type="RefSeq" id="WP_212226039.1">
    <property type="nucleotide sequence ID" value="NZ_JAGUCN010000003.1"/>
</dbReference>
<keyword evidence="2" id="KW-0808">Transferase</keyword>
<accession>A0ABS5K6R0</accession>
<dbReference type="Pfam" id="PF13489">
    <property type="entry name" value="Methyltransf_23"/>
    <property type="match status" value="1"/>
</dbReference>
<dbReference type="SUPFAM" id="SSF53448">
    <property type="entry name" value="Nucleotide-diphospho-sugar transferases"/>
    <property type="match status" value="1"/>
</dbReference>
<dbReference type="CDD" id="cd04179">
    <property type="entry name" value="DPM_DPG-synthase_like"/>
    <property type="match status" value="1"/>
</dbReference>
<dbReference type="InterPro" id="IPR001173">
    <property type="entry name" value="Glyco_trans_2-like"/>
</dbReference>
<dbReference type="CDD" id="cd02440">
    <property type="entry name" value="AdoMet_MTases"/>
    <property type="match status" value="1"/>
</dbReference>
<feature type="domain" description="Glycosyltransferase 2-like" evidence="1">
    <location>
        <begin position="240"/>
        <end position="404"/>
    </location>
</feature>